<organism evidence="2 3">
    <name type="scientific">Sphingomonas montanisoli</name>
    <dbReference type="NCBI Taxonomy" id="2606412"/>
    <lineage>
        <taxon>Bacteria</taxon>
        <taxon>Pseudomonadati</taxon>
        <taxon>Pseudomonadota</taxon>
        <taxon>Alphaproteobacteria</taxon>
        <taxon>Sphingomonadales</taxon>
        <taxon>Sphingomonadaceae</taxon>
        <taxon>Sphingomonas</taxon>
    </lineage>
</organism>
<evidence type="ECO:0000256" key="1">
    <source>
        <dbReference type="SAM" id="Coils"/>
    </source>
</evidence>
<evidence type="ECO:0008006" key="4">
    <source>
        <dbReference type="Google" id="ProtNLM"/>
    </source>
</evidence>
<evidence type="ECO:0000313" key="2">
    <source>
        <dbReference type="EMBL" id="TZG26080.1"/>
    </source>
</evidence>
<feature type="coiled-coil region" evidence="1">
    <location>
        <begin position="77"/>
        <end position="104"/>
    </location>
</feature>
<keyword evidence="1" id="KW-0175">Coiled coil</keyword>
<sequence>MATDPYSSSAPRRSVMPILLMVLFALLLGMGAMGWLVHRYDEVADRLHPQKPVVVRQPVATPRAIPTPAPAAMPIPAEQVDQRIETLEDKVDQLDRKTQTATGEASRAEALLLAFAARRAIDRGQPLGYLEGLLRERFGGVEPQGIATAISASRQPVTIEQLRQQLDVIAPLTQGPTIEEGWWDGVRRELGEMIRIRKADAPSPLPVDRIARARDYLAAGRVDAALAEVARLPQQKAVADWVALARRYVQARVALDKIETAALLQPVPVVQAIDTTDE</sequence>
<protein>
    <recommendedName>
        <fullName evidence="4">Inner membrane protein</fullName>
    </recommendedName>
</protein>
<dbReference type="AlphaFoldDB" id="A0A5D9C4X6"/>
<dbReference type="EMBL" id="VTOU01000003">
    <property type="protein sequence ID" value="TZG26080.1"/>
    <property type="molecule type" value="Genomic_DNA"/>
</dbReference>
<reference evidence="2 3" key="1">
    <citation type="submission" date="2019-08" db="EMBL/GenBank/DDBJ databases">
        <authorList>
            <person name="Wang G."/>
            <person name="Xu Z."/>
        </authorList>
    </citation>
    <scope>NUCLEOTIDE SEQUENCE [LARGE SCALE GENOMIC DNA]</scope>
    <source>
        <strain evidence="2 3">ZX</strain>
    </source>
</reference>
<name>A0A5D9C4X6_9SPHN</name>
<proteinExistence type="predicted"/>
<dbReference type="Proteomes" id="UP000322077">
    <property type="component" value="Unassembled WGS sequence"/>
</dbReference>
<comment type="caution">
    <text evidence="2">The sequence shown here is derived from an EMBL/GenBank/DDBJ whole genome shotgun (WGS) entry which is preliminary data.</text>
</comment>
<accession>A0A5D9C4X6</accession>
<gene>
    <name evidence="2" type="ORF">FYJ91_14040</name>
</gene>
<evidence type="ECO:0000313" key="3">
    <source>
        <dbReference type="Proteomes" id="UP000322077"/>
    </source>
</evidence>
<keyword evidence="3" id="KW-1185">Reference proteome</keyword>